<dbReference type="RefSeq" id="WP_021215572.1">
    <property type="nucleotide sequence ID" value="NZ_CP032148.2"/>
</dbReference>
<evidence type="ECO:0000256" key="1">
    <source>
        <dbReference type="SAM" id="Phobius"/>
    </source>
</evidence>
<dbReference type="Proteomes" id="UP000663552">
    <property type="component" value="Chromosome"/>
</dbReference>
<keyword evidence="1" id="KW-1133">Transmembrane helix</keyword>
<accession>A0A896TAH6</accession>
<protein>
    <submittedName>
        <fullName evidence="2">Uncharacterized protein</fullName>
    </submittedName>
</protein>
<dbReference type="EMBL" id="CP032148">
    <property type="protein sequence ID" value="QSD63170.1"/>
    <property type="molecule type" value="Genomic_DNA"/>
</dbReference>
<proteinExistence type="predicted"/>
<evidence type="ECO:0000313" key="2">
    <source>
        <dbReference type="EMBL" id="QSD63170.1"/>
    </source>
</evidence>
<keyword evidence="1" id="KW-0472">Membrane</keyword>
<evidence type="ECO:0000313" key="3">
    <source>
        <dbReference type="Proteomes" id="UP000663552"/>
    </source>
</evidence>
<dbReference type="AlphaFoldDB" id="A0A896TAH6"/>
<feature type="transmembrane region" description="Helical" evidence="1">
    <location>
        <begin position="56"/>
        <end position="74"/>
    </location>
</feature>
<gene>
    <name evidence="2" type="ORF">LL1196_1549</name>
</gene>
<feature type="transmembrane region" description="Helical" evidence="1">
    <location>
        <begin position="86"/>
        <end position="103"/>
    </location>
</feature>
<name>A0A896TAH6_LACLC</name>
<reference evidence="2" key="1">
    <citation type="journal article" date="2020" name="Mol. Microbiol.">
        <title>The CWPS Rubik's cube: Linking diversity of cell wall polysaccharide structures with the encoded biosynthetic machinery of selected Lactococcus lactis strains.</title>
        <authorList>
            <person name="Mahony J."/>
            <person name="Frantzen C."/>
            <person name="Vinogradov E."/>
            <person name="Sadovskaya I."/>
            <person name="Theodorou I."/>
            <person name="Kelleher P."/>
            <person name="Chapot-Chartier M.P."/>
            <person name="Cambillau C."/>
            <person name="Holo H."/>
            <person name="van Sinderen D."/>
        </authorList>
    </citation>
    <scope>NUCLEOTIDE SEQUENCE</scope>
    <source>
        <strain evidence="2">1196</strain>
    </source>
</reference>
<organism evidence="2 3">
    <name type="scientific">Lactococcus lactis subsp. cremoris</name>
    <name type="common">Streptococcus cremoris</name>
    <dbReference type="NCBI Taxonomy" id="1359"/>
    <lineage>
        <taxon>Bacteria</taxon>
        <taxon>Bacillati</taxon>
        <taxon>Bacillota</taxon>
        <taxon>Bacilli</taxon>
        <taxon>Lactobacillales</taxon>
        <taxon>Streptococcaceae</taxon>
        <taxon>Lactococcus</taxon>
    </lineage>
</organism>
<keyword evidence="1" id="KW-0812">Transmembrane</keyword>
<sequence length="111" mass="12338">MENKTDNSSTIPVEEDVPMFEANQQMVTNFSLDTNNITDTKSVNKDVFNTIKGHNLLGWCVGVLVVIYLFELFVDKGKISSVGTDVIEIIKLLIFSLTGYLFGTNSAENKN</sequence>